<sequence length="235" mass="26239">MIDIYPIASSSAGNAYRVTDGQTMLLLEAGLAYKEIQRALDFKVTQLAGCLITHEHGDHSKSAKELMRAGVMVYTSAGTADALGLTGHRLQIVKPGERVQVGSWIILPFEIEHDAAEPLGFILANAAKDKLVFLTDTYYSRYTFPGMTHLMVECNYALDIVNRLVEAGTLHPAQKRRLLRSHFGLDNVKDMLRANDLSKLREVWLLHLSDSNSDADRFKREIQEITGTVVKVARR</sequence>
<comment type="caution">
    <text evidence="5">The sequence shown here is derived from an EMBL/GenBank/DDBJ whole genome shotgun (WGS) entry which is preliminary data.</text>
</comment>
<dbReference type="EMBL" id="JAELUP010000014">
    <property type="protein sequence ID" value="MBJ6360832.1"/>
    <property type="molecule type" value="Genomic_DNA"/>
</dbReference>
<comment type="catalytic activity">
    <reaction evidence="3">
        <text>3',5'-cyclic UMP + H2O = UMP + H(+)</text>
        <dbReference type="Rhea" id="RHEA:70575"/>
        <dbReference type="ChEBI" id="CHEBI:15377"/>
        <dbReference type="ChEBI" id="CHEBI:15378"/>
        <dbReference type="ChEBI" id="CHEBI:57865"/>
        <dbReference type="ChEBI" id="CHEBI:184387"/>
    </reaction>
    <physiologicalReaction direction="left-to-right" evidence="3">
        <dbReference type="Rhea" id="RHEA:70576"/>
    </physiologicalReaction>
</comment>
<comment type="function">
    <text evidence="2">Counteracts the endogenous Pycsar antiviral defense system. Phosphodiesterase that enables metal-dependent hydrolysis of host cyclic nucleotide Pycsar defense signals such as cCMP and cUMP.</text>
</comment>
<gene>
    <name evidence="5" type="ORF">JFN88_05815</name>
</gene>
<dbReference type="InterPro" id="IPR001279">
    <property type="entry name" value="Metallo-B-lactamas"/>
</dbReference>
<dbReference type="PANTHER" id="PTHR47619:SF1">
    <property type="entry name" value="EXODEOXYRIBONUCLEASE WALJ"/>
    <property type="match status" value="1"/>
</dbReference>
<dbReference type="SUPFAM" id="SSF56281">
    <property type="entry name" value="Metallo-hydrolase/oxidoreductase"/>
    <property type="match status" value="1"/>
</dbReference>
<accession>A0A934J5N8</accession>
<dbReference type="Pfam" id="PF12706">
    <property type="entry name" value="Lactamase_B_2"/>
    <property type="match status" value="1"/>
</dbReference>
<evidence type="ECO:0000256" key="1">
    <source>
        <dbReference type="ARBA" id="ARBA00034221"/>
    </source>
</evidence>
<evidence type="ECO:0000256" key="2">
    <source>
        <dbReference type="ARBA" id="ARBA00034301"/>
    </source>
</evidence>
<dbReference type="InterPro" id="IPR036866">
    <property type="entry name" value="RibonucZ/Hydroxyglut_hydro"/>
</dbReference>
<dbReference type="RefSeq" id="WP_199018383.1">
    <property type="nucleotide sequence ID" value="NZ_JAELUP010000014.1"/>
</dbReference>
<proteinExistence type="predicted"/>
<dbReference type="Gene3D" id="3.60.15.10">
    <property type="entry name" value="Ribonuclease Z/Hydroxyacylglutathione hydrolase-like"/>
    <property type="match status" value="1"/>
</dbReference>
<dbReference type="InterPro" id="IPR052533">
    <property type="entry name" value="WalJ/YycJ-like"/>
</dbReference>
<evidence type="ECO:0000256" key="3">
    <source>
        <dbReference type="ARBA" id="ARBA00048505"/>
    </source>
</evidence>
<reference evidence="5" key="1">
    <citation type="submission" date="2020-12" db="EMBL/GenBank/DDBJ databases">
        <authorList>
            <person name="Huq M.A."/>
        </authorList>
    </citation>
    <scope>NUCLEOTIDE SEQUENCE</scope>
    <source>
        <strain evidence="5">MAHUQ-46</strain>
    </source>
</reference>
<name>A0A934J5N8_9BACL</name>
<dbReference type="SMART" id="SM00849">
    <property type="entry name" value="Lactamase_B"/>
    <property type="match status" value="1"/>
</dbReference>
<comment type="catalytic activity">
    <reaction evidence="1">
        <text>3',5'-cyclic CMP + H2O = CMP + H(+)</text>
        <dbReference type="Rhea" id="RHEA:72675"/>
        <dbReference type="ChEBI" id="CHEBI:15377"/>
        <dbReference type="ChEBI" id="CHEBI:15378"/>
        <dbReference type="ChEBI" id="CHEBI:58003"/>
        <dbReference type="ChEBI" id="CHEBI:60377"/>
    </reaction>
    <physiologicalReaction direction="left-to-right" evidence="1">
        <dbReference type="Rhea" id="RHEA:72676"/>
    </physiologicalReaction>
</comment>
<feature type="domain" description="Metallo-beta-lactamase" evidence="4">
    <location>
        <begin position="12"/>
        <end position="174"/>
    </location>
</feature>
<dbReference type="PANTHER" id="PTHR47619">
    <property type="entry name" value="METALLO-HYDROLASE YYCJ-RELATED"/>
    <property type="match status" value="1"/>
</dbReference>
<evidence type="ECO:0000313" key="5">
    <source>
        <dbReference type="EMBL" id="MBJ6360832.1"/>
    </source>
</evidence>
<dbReference type="Proteomes" id="UP000640274">
    <property type="component" value="Unassembled WGS sequence"/>
</dbReference>
<dbReference type="AlphaFoldDB" id="A0A934J5N8"/>
<keyword evidence="6" id="KW-1185">Reference proteome</keyword>
<evidence type="ECO:0000313" key="6">
    <source>
        <dbReference type="Proteomes" id="UP000640274"/>
    </source>
</evidence>
<evidence type="ECO:0000259" key="4">
    <source>
        <dbReference type="SMART" id="SM00849"/>
    </source>
</evidence>
<organism evidence="5 6">
    <name type="scientific">Paenibacillus roseus</name>
    <dbReference type="NCBI Taxonomy" id="2798579"/>
    <lineage>
        <taxon>Bacteria</taxon>
        <taxon>Bacillati</taxon>
        <taxon>Bacillota</taxon>
        <taxon>Bacilli</taxon>
        <taxon>Bacillales</taxon>
        <taxon>Paenibacillaceae</taxon>
        <taxon>Paenibacillus</taxon>
    </lineage>
</organism>
<protein>
    <submittedName>
        <fullName evidence="5">MBL fold metallo-hydrolase</fullName>
    </submittedName>
</protein>